<keyword evidence="2" id="KW-1185">Reference proteome</keyword>
<dbReference type="GO" id="GO:0003677">
    <property type="term" value="F:DNA binding"/>
    <property type="evidence" value="ECO:0007669"/>
    <property type="project" value="InterPro"/>
</dbReference>
<dbReference type="Gene3D" id="1.10.260.40">
    <property type="entry name" value="lambda repressor-like DNA-binding domains"/>
    <property type="match status" value="1"/>
</dbReference>
<proteinExistence type="predicted"/>
<dbReference type="InterPro" id="IPR010982">
    <property type="entry name" value="Lambda_DNA-bd_dom_sf"/>
</dbReference>
<evidence type="ECO:0000313" key="1">
    <source>
        <dbReference type="EMBL" id="PRZ01096.1"/>
    </source>
</evidence>
<dbReference type="InterPro" id="IPR001387">
    <property type="entry name" value="Cro/C1-type_HTH"/>
</dbReference>
<name>A0A2T0XQ96_9BURK</name>
<protein>
    <submittedName>
        <fullName evidence="1">Uncharacterized protein</fullName>
    </submittedName>
</protein>
<dbReference type="Proteomes" id="UP000238308">
    <property type="component" value="Unassembled WGS sequence"/>
</dbReference>
<evidence type="ECO:0000313" key="2">
    <source>
        <dbReference type="Proteomes" id="UP000238308"/>
    </source>
</evidence>
<reference evidence="1 2" key="1">
    <citation type="submission" date="2018-03" db="EMBL/GenBank/DDBJ databases">
        <title>Genomic Encyclopedia of Type Strains, Phase III (KMG-III): the genomes of soil and plant-associated and newly described type strains.</title>
        <authorList>
            <person name="Whitman W."/>
        </authorList>
    </citation>
    <scope>NUCLEOTIDE SEQUENCE [LARGE SCALE GENOMIC DNA]</scope>
    <source>
        <strain evidence="1 2">MWH-P2sevCIIIb</strain>
    </source>
</reference>
<dbReference type="SUPFAM" id="SSF47413">
    <property type="entry name" value="lambda repressor-like DNA-binding domains"/>
    <property type="match status" value="1"/>
</dbReference>
<dbReference type="AlphaFoldDB" id="A0A2T0XQ96"/>
<comment type="caution">
    <text evidence="1">The sequence shown here is derived from an EMBL/GenBank/DDBJ whole genome shotgun (WGS) entry which is preliminary data.</text>
</comment>
<accession>A0A2T0XQ96</accession>
<dbReference type="RefSeq" id="WP_259673322.1">
    <property type="nucleotide sequence ID" value="NZ_PVTV01000002.1"/>
</dbReference>
<organism evidence="1 2">
    <name type="scientific">Jezberella montanilacus</name>
    <dbReference type="NCBI Taxonomy" id="323426"/>
    <lineage>
        <taxon>Bacteria</taxon>
        <taxon>Pseudomonadati</taxon>
        <taxon>Pseudomonadota</taxon>
        <taxon>Betaproteobacteria</taxon>
        <taxon>Burkholderiales</taxon>
        <taxon>Alcaligenaceae</taxon>
        <taxon>Jezberella</taxon>
    </lineage>
</organism>
<dbReference type="CDD" id="cd00093">
    <property type="entry name" value="HTH_XRE"/>
    <property type="match status" value="1"/>
</dbReference>
<dbReference type="EMBL" id="PVTV01000002">
    <property type="protein sequence ID" value="PRZ01096.1"/>
    <property type="molecule type" value="Genomic_DNA"/>
</dbReference>
<sequence length="195" mass="21618">MGEHYRLSAASDQIKQIVSDYFSGEAHYEAVDAISAQAAALAYNDGEQTFMKAVNNYLASIGRAEELSAEEFARRFVPNDSIFGFDEGKFKGKIFSVDYANDKFFVGTPDEYGDHCWLELIKDIPALVDDMLESPEPEDVAAARAVSGLTQTEAARVIHSTLRAWQNWEGGHRSMHPGLFELFKIKTGQLDIDAG</sequence>
<gene>
    <name evidence="1" type="ORF">BCM14_0116</name>
</gene>